<dbReference type="GO" id="GO:0008579">
    <property type="term" value="F:JUN kinase phosphatase activity"/>
    <property type="evidence" value="ECO:0007669"/>
    <property type="project" value="TreeGrafter"/>
</dbReference>
<dbReference type="CDD" id="cd14498">
    <property type="entry name" value="DSP"/>
    <property type="match status" value="1"/>
</dbReference>
<evidence type="ECO:0000259" key="1">
    <source>
        <dbReference type="PROSITE" id="PS50054"/>
    </source>
</evidence>
<dbReference type="InterPro" id="IPR000340">
    <property type="entry name" value="Dual-sp_phosphatase_cat-dom"/>
</dbReference>
<evidence type="ECO:0000313" key="3">
    <source>
        <dbReference type="EMBL" id="GBF92500.1"/>
    </source>
</evidence>
<dbReference type="PROSITE" id="PS50054">
    <property type="entry name" value="TYR_PHOSPHATASE_DUAL"/>
    <property type="match status" value="1"/>
</dbReference>
<dbReference type="InterPro" id="IPR020422">
    <property type="entry name" value="TYR_PHOSPHATASE_DUAL_dom"/>
</dbReference>
<dbReference type="FunCoup" id="A0A2V0P3S6">
    <property type="interactions" value="1297"/>
</dbReference>
<name>A0A2V0P3S6_9CHLO</name>
<dbReference type="PANTHER" id="PTHR46377">
    <property type="entry name" value="DUAL SPECIFICITY PROTEIN PHOSPHATASE 19"/>
    <property type="match status" value="1"/>
</dbReference>
<accession>A0A2V0P3S6</accession>
<organism evidence="3 4">
    <name type="scientific">Raphidocelis subcapitata</name>
    <dbReference type="NCBI Taxonomy" id="307507"/>
    <lineage>
        <taxon>Eukaryota</taxon>
        <taxon>Viridiplantae</taxon>
        <taxon>Chlorophyta</taxon>
        <taxon>core chlorophytes</taxon>
        <taxon>Chlorophyceae</taxon>
        <taxon>CS clade</taxon>
        <taxon>Sphaeropleales</taxon>
        <taxon>Selenastraceae</taxon>
        <taxon>Raphidocelis</taxon>
    </lineage>
</organism>
<gene>
    <name evidence="3" type="ORF">Rsub_04604</name>
</gene>
<dbReference type="PANTHER" id="PTHR46377:SF1">
    <property type="entry name" value="DUAL SPECIFICITY PROTEIN PHOSPHATASE 19"/>
    <property type="match status" value="1"/>
</dbReference>
<evidence type="ECO:0000313" key="4">
    <source>
        <dbReference type="Proteomes" id="UP000247498"/>
    </source>
</evidence>
<dbReference type="Proteomes" id="UP000247498">
    <property type="component" value="Unassembled WGS sequence"/>
</dbReference>
<dbReference type="PROSITE" id="PS50056">
    <property type="entry name" value="TYR_PHOSPHATASE_2"/>
    <property type="match status" value="1"/>
</dbReference>
<keyword evidence="4" id="KW-1185">Reference proteome</keyword>
<evidence type="ECO:0000259" key="2">
    <source>
        <dbReference type="PROSITE" id="PS50056"/>
    </source>
</evidence>
<dbReference type="GO" id="GO:0005737">
    <property type="term" value="C:cytoplasm"/>
    <property type="evidence" value="ECO:0007669"/>
    <property type="project" value="TreeGrafter"/>
</dbReference>
<reference evidence="3 4" key="1">
    <citation type="journal article" date="2018" name="Sci. Rep.">
        <title>Raphidocelis subcapitata (=Pseudokirchneriella subcapitata) provides an insight into genome evolution and environmental adaptations in the Sphaeropleales.</title>
        <authorList>
            <person name="Suzuki S."/>
            <person name="Yamaguchi H."/>
            <person name="Nakajima N."/>
            <person name="Kawachi M."/>
        </authorList>
    </citation>
    <scope>NUCLEOTIDE SEQUENCE [LARGE SCALE GENOMIC DNA]</scope>
    <source>
        <strain evidence="3 4">NIES-35</strain>
    </source>
</reference>
<dbReference type="InterPro" id="IPR029021">
    <property type="entry name" value="Prot-tyrosine_phosphatase-like"/>
</dbReference>
<dbReference type="AlphaFoldDB" id="A0A2V0P3S6"/>
<dbReference type="Pfam" id="PF00782">
    <property type="entry name" value="DSPc"/>
    <property type="match status" value="1"/>
</dbReference>
<dbReference type="SUPFAM" id="SSF52799">
    <property type="entry name" value="(Phosphotyrosine protein) phosphatases II"/>
    <property type="match status" value="1"/>
</dbReference>
<feature type="domain" description="Tyrosine-protein phosphatase" evidence="1">
    <location>
        <begin position="1"/>
        <end position="129"/>
    </location>
</feature>
<dbReference type="OrthoDB" id="10252009at2759"/>
<dbReference type="InterPro" id="IPR000387">
    <property type="entry name" value="Tyr_Pase_dom"/>
</dbReference>
<dbReference type="STRING" id="307507.A0A2V0P3S6"/>
<dbReference type="EMBL" id="BDRX01000032">
    <property type="protein sequence ID" value="GBF92500.1"/>
    <property type="molecule type" value="Genomic_DNA"/>
</dbReference>
<comment type="caution">
    <text evidence="3">The sequence shown here is derived from an EMBL/GenBank/DDBJ whole genome shotgun (WGS) entry which is preliminary data.</text>
</comment>
<dbReference type="SMART" id="SM00195">
    <property type="entry name" value="DSPc"/>
    <property type="match status" value="1"/>
</dbReference>
<feature type="domain" description="Tyrosine specific protein phosphatases" evidence="2">
    <location>
        <begin position="50"/>
        <end position="108"/>
    </location>
</feature>
<sequence>MHAERNRRRLRDARITDVLQVAEGLYPNHPLQYNYMNLQVQDLPGEDLVAHFPKCFAFIDAAIARGGNVLCHCAGGVSRSATVVLGYLMTRRGMSYDQSIAHLRLARPWVRPNPGFEAQLRELERLGDLSRWRAWRHTCPPEWLRQLGQAIALGTGAAYVDAHLRAGRCVVSIAPPEENGGGGGGGGSSVQQDLLRLSQLNLHRHAGGGAAAATAAAAAPAHGTAGH</sequence>
<dbReference type="InParanoid" id="A0A2V0P3S6"/>
<proteinExistence type="predicted"/>
<dbReference type="Gene3D" id="3.90.190.10">
    <property type="entry name" value="Protein tyrosine phosphatase superfamily"/>
    <property type="match status" value="1"/>
</dbReference>
<protein>
    <submittedName>
        <fullName evidence="3">Dual specificity phosphatase-like</fullName>
    </submittedName>
</protein>